<evidence type="ECO:0000313" key="3">
    <source>
        <dbReference type="Proteomes" id="UP000625283"/>
    </source>
</evidence>
<evidence type="ECO:0000313" key="2">
    <source>
        <dbReference type="EMBL" id="MBL1408069.1"/>
    </source>
</evidence>
<name>A0ABS1R1E5_9SPHI</name>
<keyword evidence="1" id="KW-0472">Membrane</keyword>
<keyword evidence="1" id="KW-1133">Transmembrane helix</keyword>
<accession>A0ABS1R1E5</accession>
<comment type="caution">
    <text evidence="2">The sequence shown here is derived from an EMBL/GenBank/DDBJ whole genome shotgun (WGS) entry which is preliminary data.</text>
</comment>
<gene>
    <name evidence="2" type="ORF">JKG61_04840</name>
</gene>
<proteinExistence type="predicted"/>
<dbReference type="RefSeq" id="WP_202101846.1">
    <property type="nucleotide sequence ID" value="NZ_JAERTY010000002.1"/>
</dbReference>
<sequence length="104" mass="11661">MEKLKTYAVIFTLAIASIIVFSAYTLMDNKTEEVATQEWRRVLNANNDFEWRQGLPSSTTSCETDPDICHVVLPADMDPKDMTKDEIIENAVGGQYALGFTVEP</sequence>
<organism evidence="2 3">
    <name type="scientific">Sphingobacterium faecale</name>
    <dbReference type="NCBI Taxonomy" id="2803775"/>
    <lineage>
        <taxon>Bacteria</taxon>
        <taxon>Pseudomonadati</taxon>
        <taxon>Bacteroidota</taxon>
        <taxon>Sphingobacteriia</taxon>
        <taxon>Sphingobacteriales</taxon>
        <taxon>Sphingobacteriaceae</taxon>
        <taxon>Sphingobacterium</taxon>
    </lineage>
</organism>
<keyword evidence="3" id="KW-1185">Reference proteome</keyword>
<evidence type="ECO:0000256" key="1">
    <source>
        <dbReference type="SAM" id="Phobius"/>
    </source>
</evidence>
<reference evidence="2 3" key="1">
    <citation type="submission" date="2021-01" db="EMBL/GenBank/DDBJ databases">
        <title>C459-1 draft genome sequence.</title>
        <authorList>
            <person name="Zhang X.-F."/>
        </authorList>
    </citation>
    <scope>NUCLEOTIDE SEQUENCE [LARGE SCALE GENOMIC DNA]</scope>
    <source>
        <strain evidence="3">C459-1</strain>
    </source>
</reference>
<protein>
    <submittedName>
        <fullName evidence="2">Uncharacterized protein</fullName>
    </submittedName>
</protein>
<dbReference type="EMBL" id="JAERTY010000002">
    <property type="protein sequence ID" value="MBL1408069.1"/>
    <property type="molecule type" value="Genomic_DNA"/>
</dbReference>
<keyword evidence="1" id="KW-0812">Transmembrane</keyword>
<feature type="transmembrane region" description="Helical" evidence="1">
    <location>
        <begin position="7"/>
        <end position="27"/>
    </location>
</feature>
<dbReference type="Proteomes" id="UP000625283">
    <property type="component" value="Unassembled WGS sequence"/>
</dbReference>